<organism evidence="1 2">
    <name type="scientific">Dyadobacter subterraneus</name>
    <dbReference type="NCBI Taxonomy" id="2773304"/>
    <lineage>
        <taxon>Bacteria</taxon>
        <taxon>Pseudomonadati</taxon>
        <taxon>Bacteroidota</taxon>
        <taxon>Cytophagia</taxon>
        <taxon>Cytophagales</taxon>
        <taxon>Spirosomataceae</taxon>
        <taxon>Dyadobacter</taxon>
    </lineage>
</organism>
<proteinExistence type="predicted"/>
<dbReference type="EMBL" id="JACYGY010000001">
    <property type="protein sequence ID" value="MBE9464963.1"/>
    <property type="molecule type" value="Genomic_DNA"/>
</dbReference>
<protein>
    <submittedName>
        <fullName evidence="1">Amine oxidase</fullName>
    </submittedName>
</protein>
<keyword evidence="2" id="KW-1185">Reference proteome</keyword>
<name>A0ABR9WHH7_9BACT</name>
<evidence type="ECO:0000313" key="1">
    <source>
        <dbReference type="EMBL" id="MBE9464963.1"/>
    </source>
</evidence>
<gene>
    <name evidence="1" type="ORF">IEE83_24015</name>
</gene>
<reference evidence="2" key="1">
    <citation type="submission" date="2023-07" db="EMBL/GenBank/DDBJ databases">
        <title>Dyadobacter sp. nov 'subterranea' isolated from contaminted grondwater.</title>
        <authorList>
            <person name="Szabo I."/>
            <person name="Al-Omari J."/>
            <person name="Szerdahelyi S.G."/>
            <person name="Rado J."/>
        </authorList>
    </citation>
    <scope>NUCLEOTIDE SEQUENCE [LARGE SCALE GENOMIC DNA]</scope>
    <source>
        <strain evidence="2">UP-52</strain>
    </source>
</reference>
<dbReference type="InterPro" id="IPR017853">
    <property type="entry name" value="GH"/>
</dbReference>
<dbReference type="Gene3D" id="3.20.20.80">
    <property type="entry name" value="Glycosidases"/>
    <property type="match status" value="1"/>
</dbReference>
<dbReference type="SUPFAM" id="SSF51445">
    <property type="entry name" value="(Trans)glycosidases"/>
    <property type="match status" value="1"/>
</dbReference>
<dbReference type="Proteomes" id="UP000634134">
    <property type="component" value="Unassembled WGS sequence"/>
</dbReference>
<comment type="caution">
    <text evidence="1">The sequence shown here is derived from an EMBL/GenBank/DDBJ whole genome shotgun (WGS) entry which is preliminary data.</text>
</comment>
<evidence type="ECO:0000313" key="2">
    <source>
        <dbReference type="Proteomes" id="UP000634134"/>
    </source>
</evidence>
<accession>A0ABR9WHH7</accession>
<dbReference type="RefSeq" id="WP_194122984.1">
    <property type="nucleotide sequence ID" value="NZ_JACYGY010000001.1"/>
</dbReference>
<sequence>MSNQKIENPFKSFWMAGFECTDQLNAFGNRVDFLHVTSHLELIQQDYQNLGTFNIKTVREGLRWSQVEKTPHIYDFSTFQIMLEAGKKNGIQQIWDICHFGFPDDLSPVHPHFTGRFAALCRAFATFYKSLGYSEPLIVTPINEVSFMSWLGGDVAGTSPYCHHNGWEVKYSYMRAYIAGVKALKEIDPTIRILTTEPLVNIVAKRDASPWEIQDAKNHHELQYQSLDMLSGRICPELGGKPEYLDILGFNYYYNNQWILNPHQILGWNDPVPHPYLRELSDLLHEAHMRYNRPIVLAETSHPGKDRPLWIKYISTQVLKILKEEIPFWGVCIYPVIDRPNWDHLDDWHNSGLWDMDPAISIKSRILHQPSAKALTEGQELISVELQKAFNQKSFSVQEDEAFAL</sequence>